<evidence type="ECO:0000313" key="2">
    <source>
        <dbReference type="EMBL" id="BAE51549.1"/>
    </source>
</evidence>
<accession>Q2W3M6</accession>
<dbReference type="Proteomes" id="UP000007058">
    <property type="component" value="Chromosome"/>
</dbReference>
<feature type="compositionally biased region" description="Polar residues" evidence="1">
    <location>
        <begin position="99"/>
        <end position="111"/>
    </location>
</feature>
<protein>
    <submittedName>
        <fullName evidence="2">NADH:ubiquinone oxidoreductase 172 kD subunit</fullName>
    </submittedName>
</protein>
<dbReference type="PANTHER" id="PTHR12910:SF2">
    <property type="entry name" value="NADH DEHYDROGENASE [UBIQUINONE] 1 ALPHA SUBCOMPLEX SUBUNIT 12"/>
    <property type="match status" value="1"/>
</dbReference>
<proteinExistence type="predicted"/>
<dbReference type="KEGG" id="mag:amb2745"/>
<dbReference type="AlphaFoldDB" id="Q2W3M6"/>
<feature type="region of interest" description="Disordered" evidence="1">
    <location>
        <begin position="99"/>
        <end position="140"/>
    </location>
</feature>
<sequence>MQPLWTGRGGFAYSPPDICFARIEMATLGTLLFTWAKGKLVGTDAEGNRYYTERSEAKGRRTRRWVIYKGKAEASRVAPEWHAWLHYTSDKPLTDVVRQSWQKPHQPNKTGSAEAYLPPGHDLAGGQRDRATGDYEAWQP</sequence>
<dbReference type="Pfam" id="PF05071">
    <property type="entry name" value="NDUFA12"/>
    <property type="match status" value="1"/>
</dbReference>
<dbReference type="EMBL" id="AP007255">
    <property type="protein sequence ID" value="BAE51549.1"/>
    <property type="molecule type" value="Genomic_DNA"/>
</dbReference>
<dbReference type="InterPro" id="IPR007763">
    <property type="entry name" value="NDUFA12"/>
</dbReference>
<gene>
    <name evidence="2" type="ordered locus">amb2745</name>
</gene>
<dbReference type="GO" id="GO:0006979">
    <property type="term" value="P:response to oxidative stress"/>
    <property type="evidence" value="ECO:0007669"/>
    <property type="project" value="TreeGrafter"/>
</dbReference>
<evidence type="ECO:0000256" key="1">
    <source>
        <dbReference type="SAM" id="MobiDB-lite"/>
    </source>
</evidence>
<organism evidence="2 3">
    <name type="scientific">Paramagnetospirillum magneticum (strain ATCC 700264 / AMB-1)</name>
    <name type="common">Magnetospirillum magneticum</name>
    <dbReference type="NCBI Taxonomy" id="342108"/>
    <lineage>
        <taxon>Bacteria</taxon>
        <taxon>Pseudomonadati</taxon>
        <taxon>Pseudomonadota</taxon>
        <taxon>Alphaproteobacteria</taxon>
        <taxon>Rhodospirillales</taxon>
        <taxon>Magnetospirillaceae</taxon>
        <taxon>Paramagnetospirillum</taxon>
    </lineage>
</organism>
<dbReference type="NCBIfam" id="NF006040">
    <property type="entry name" value="PRK08183.1"/>
    <property type="match status" value="1"/>
</dbReference>
<evidence type="ECO:0000313" key="3">
    <source>
        <dbReference type="Proteomes" id="UP000007058"/>
    </source>
</evidence>
<name>Q2W3M6_PARM1</name>
<dbReference type="STRING" id="342108.amb2745"/>
<reference evidence="2 3" key="1">
    <citation type="journal article" date="2005" name="DNA Res.">
        <title>Complete genome sequence of the facultative anaerobic magnetotactic bacterium Magnetospirillum sp. strain AMB-1.</title>
        <authorList>
            <person name="Matsunaga T."/>
            <person name="Okamura Y."/>
            <person name="Fukuda Y."/>
            <person name="Wahyudi A.T."/>
            <person name="Murase Y."/>
            <person name="Takeyama H."/>
        </authorList>
    </citation>
    <scope>NUCLEOTIDE SEQUENCE [LARGE SCALE GENOMIC DNA]</scope>
    <source>
        <strain evidence="3">ATCC 700264 / AMB-1</strain>
    </source>
</reference>
<dbReference type="GO" id="GO:0045271">
    <property type="term" value="C:respiratory chain complex I"/>
    <property type="evidence" value="ECO:0007669"/>
    <property type="project" value="InterPro"/>
</dbReference>
<dbReference type="HOGENOM" id="CLU_110455_4_0_5"/>
<keyword evidence="3" id="KW-1185">Reference proteome</keyword>
<dbReference type="PANTHER" id="PTHR12910">
    <property type="entry name" value="NADH-UBIQUINONE OXIDOREDUCTASE SUBUNIT B17.2"/>
    <property type="match status" value="1"/>
</dbReference>